<sequence>MFLEFIGSSHILDFNEELLDQYLESLHTKDLSTASRSIFFVTSLESGLLLLLALGAALAMNGTMSQLGLADIIPQSEPGIESMCAFTQVAAISSTLILVRIGLGVDAQPSEKRRTGTDNHSTELLVPDLEQANINVEDTNPAIIRPFSLKHDDLHLGSATTIRPFLLKYRVPSLPEPGRIIGRLIRPFSLKYSGDQAPSGIADVQTDPDDHTQSDLPVIRVSTKL</sequence>
<name>A0A9P5PGU0_9AGAR</name>
<evidence type="ECO:0000256" key="1">
    <source>
        <dbReference type="SAM" id="Phobius"/>
    </source>
</evidence>
<evidence type="ECO:0000313" key="2">
    <source>
        <dbReference type="EMBL" id="KAF9061850.1"/>
    </source>
</evidence>
<keyword evidence="1" id="KW-0472">Membrane</keyword>
<keyword evidence="3" id="KW-1185">Reference proteome</keyword>
<keyword evidence="1" id="KW-1133">Transmembrane helix</keyword>
<accession>A0A9P5PGU0</accession>
<feature type="transmembrane region" description="Helical" evidence="1">
    <location>
        <begin position="38"/>
        <end position="60"/>
    </location>
</feature>
<organism evidence="2 3">
    <name type="scientific">Rhodocollybia butyracea</name>
    <dbReference type="NCBI Taxonomy" id="206335"/>
    <lineage>
        <taxon>Eukaryota</taxon>
        <taxon>Fungi</taxon>
        <taxon>Dikarya</taxon>
        <taxon>Basidiomycota</taxon>
        <taxon>Agaricomycotina</taxon>
        <taxon>Agaricomycetes</taxon>
        <taxon>Agaricomycetidae</taxon>
        <taxon>Agaricales</taxon>
        <taxon>Marasmiineae</taxon>
        <taxon>Omphalotaceae</taxon>
        <taxon>Rhodocollybia</taxon>
    </lineage>
</organism>
<keyword evidence="1" id="KW-0812">Transmembrane</keyword>
<evidence type="ECO:0000313" key="3">
    <source>
        <dbReference type="Proteomes" id="UP000772434"/>
    </source>
</evidence>
<gene>
    <name evidence="2" type="ORF">BDP27DRAFT_1428541</name>
</gene>
<comment type="caution">
    <text evidence="2">The sequence shown here is derived from an EMBL/GenBank/DDBJ whole genome shotgun (WGS) entry which is preliminary data.</text>
</comment>
<dbReference type="Proteomes" id="UP000772434">
    <property type="component" value="Unassembled WGS sequence"/>
</dbReference>
<dbReference type="EMBL" id="JADNRY010000189">
    <property type="protein sequence ID" value="KAF9061850.1"/>
    <property type="molecule type" value="Genomic_DNA"/>
</dbReference>
<dbReference type="AlphaFoldDB" id="A0A9P5PGU0"/>
<proteinExistence type="predicted"/>
<protein>
    <submittedName>
        <fullName evidence="2">Uncharacterized protein</fullName>
    </submittedName>
</protein>
<reference evidence="2" key="1">
    <citation type="submission" date="2020-11" db="EMBL/GenBank/DDBJ databases">
        <authorList>
            <consortium name="DOE Joint Genome Institute"/>
            <person name="Ahrendt S."/>
            <person name="Riley R."/>
            <person name="Andreopoulos W."/>
            <person name="Labutti K."/>
            <person name="Pangilinan J."/>
            <person name="Ruiz-Duenas F.J."/>
            <person name="Barrasa J.M."/>
            <person name="Sanchez-Garcia M."/>
            <person name="Camarero S."/>
            <person name="Miyauchi S."/>
            <person name="Serrano A."/>
            <person name="Linde D."/>
            <person name="Babiker R."/>
            <person name="Drula E."/>
            <person name="Ayuso-Fernandez I."/>
            <person name="Pacheco R."/>
            <person name="Padilla G."/>
            <person name="Ferreira P."/>
            <person name="Barriuso J."/>
            <person name="Kellner H."/>
            <person name="Castanera R."/>
            <person name="Alfaro M."/>
            <person name="Ramirez L."/>
            <person name="Pisabarro A.G."/>
            <person name="Kuo A."/>
            <person name="Tritt A."/>
            <person name="Lipzen A."/>
            <person name="He G."/>
            <person name="Yan M."/>
            <person name="Ng V."/>
            <person name="Cullen D."/>
            <person name="Martin F."/>
            <person name="Rosso M.-N."/>
            <person name="Henrissat B."/>
            <person name="Hibbett D."/>
            <person name="Martinez A.T."/>
            <person name="Grigoriev I.V."/>
        </authorList>
    </citation>
    <scope>NUCLEOTIDE SEQUENCE</scope>
    <source>
        <strain evidence="2">AH 40177</strain>
    </source>
</reference>